<dbReference type="RefSeq" id="WP_003352040.1">
    <property type="nucleotide sequence ID" value="NZ_AFEU01000002.1"/>
</dbReference>
<dbReference type="InterPro" id="IPR019242">
    <property type="entry name" value="DUF2198"/>
</dbReference>
<keyword evidence="1" id="KW-1133">Transmembrane helix</keyword>
<evidence type="ECO:0008006" key="4">
    <source>
        <dbReference type="Google" id="ProtNLM"/>
    </source>
</evidence>
<name>I3E248_BACMT</name>
<protein>
    <recommendedName>
        <fullName evidence="4">Protein CsbA</fullName>
    </recommendedName>
</protein>
<sequence>MIIKYLSALFLPCLLVLLFTRVTYHHVIGLILTVALIAASVYKGYTNSLGLIVVDAFSLTLGFWFAKRMIAKIRKSA</sequence>
<keyword evidence="1" id="KW-0472">Membrane</keyword>
<dbReference type="AlphaFoldDB" id="I3E248"/>
<organism evidence="2 3">
    <name type="scientific">Bacillus methanolicus PB1</name>
    <dbReference type="NCBI Taxonomy" id="997296"/>
    <lineage>
        <taxon>Bacteria</taxon>
        <taxon>Bacillati</taxon>
        <taxon>Bacillota</taxon>
        <taxon>Bacilli</taxon>
        <taxon>Bacillales</taxon>
        <taxon>Bacillaceae</taxon>
        <taxon>Bacillus</taxon>
    </lineage>
</organism>
<dbReference type="Proteomes" id="UP000010523">
    <property type="component" value="Unassembled WGS sequence"/>
</dbReference>
<dbReference type="EMBL" id="AFEU01000002">
    <property type="protein sequence ID" value="EIJ80569.1"/>
    <property type="molecule type" value="Genomic_DNA"/>
</dbReference>
<feature type="transmembrane region" description="Helical" evidence="1">
    <location>
        <begin position="48"/>
        <end position="66"/>
    </location>
</feature>
<dbReference type="PATRIC" id="fig|997296.3.peg.2000"/>
<dbReference type="Pfam" id="PF09964">
    <property type="entry name" value="DUF2198"/>
    <property type="match status" value="1"/>
</dbReference>
<evidence type="ECO:0000313" key="2">
    <source>
        <dbReference type="EMBL" id="EIJ80569.1"/>
    </source>
</evidence>
<evidence type="ECO:0000313" key="3">
    <source>
        <dbReference type="Proteomes" id="UP000010523"/>
    </source>
</evidence>
<keyword evidence="1" id="KW-0812">Transmembrane</keyword>
<reference evidence="2 3" key="1">
    <citation type="journal article" date="2012" name="Appl. Environ. Microbiol.">
        <title>Genome Sequence of Thermotolerant Bacillus methanolicus: Features and Regulation Related to Methylotrophy and Production of L-Lysine and L-Glutamate from Methanol.</title>
        <authorList>
            <person name="Heggeset T.M."/>
            <person name="Krog A."/>
            <person name="Balzer S."/>
            <person name="Wentzel A."/>
            <person name="Ellingsen T.E."/>
            <person name="Brautaset T."/>
        </authorList>
    </citation>
    <scope>NUCLEOTIDE SEQUENCE [LARGE SCALE GENOMIC DNA]</scope>
    <source>
        <strain evidence="2 3">PB1</strain>
    </source>
</reference>
<gene>
    <name evidence="2" type="ORF">PB1_09417</name>
</gene>
<dbReference type="STRING" id="997296.PB1_09417"/>
<dbReference type="eggNOG" id="COG4897">
    <property type="taxonomic scope" value="Bacteria"/>
</dbReference>
<evidence type="ECO:0000256" key="1">
    <source>
        <dbReference type="SAM" id="Phobius"/>
    </source>
</evidence>
<comment type="caution">
    <text evidence="2">The sequence shown here is derived from an EMBL/GenBank/DDBJ whole genome shotgun (WGS) entry which is preliminary data.</text>
</comment>
<accession>I3E248</accession>
<dbReference type="OrthoDB" id="2454250at2"/>
<keyword evidence="3" id="KW-1185">Reference proteome</keyword>
<proteinExistence type="predicted"/>